<dbReference type="Pfam" id="PF07690">
    <property type="entry name" value="MFS_1"/>
    <property type="match status" value="1"/>
</dbReference>
<sequence>MKIFLPCDMIIKVAHDSKQISRWNVYINRIILERMLKDKETTEGCYAWIVLFACTVLQFLTDSILKSFGLFYVEIIDEFHESVSFTSLITGIMFGVYCLSTLPVMMYLIKAIQPRGVMIIGSVLIAAGYSLSCLAPNIHFLLFSISILVGVGMACIFPPSIYALGTYFTKRRATANGIAISGCSLGALVSPPLYQYIIKTYGLRGALLLTGAILLNNLPMAFLLRTPNKVEQSEKAHRSPLINKKESLQEMKPTKTLNGDIHTNNLNFLHGYTSMTEKIHKSNHNGIGQFSSHPQLSNNFELEREVIVPKMNENKSNSDEHLNVLTFYREFPLSSFKCFSSSALIVYPISVESEDRIYENESAVKQNDSLIKSVCTLLKKPTFVIFLLANSLATIVASTFLSFLPLHAKQNNIDDAKMVILVSLTGAVDLIGRILCGILADRSHVQSYQILVVSQLICGLTYNCNQFMTSFSGLVVFCVLIGLFSGMFLPLRHSIMVDISGLALYPTALAITTVSQLPIYVAGPLAFGILRDLNGNFIASYHLIGVVALLSGVLFLCGPLFKRCKKNGQCTSNGERLETQTT</sequence>
<feature type="transmembrane region" description="Helical" evidence="2">
    <location>
        <begin position="503"/>
        <end position="527"/>
    </location>
</feature>
<evidence type="ECO:0000259" key="3">
    <source>
        <dbReference type="PROSITE" id="PS50850"/>
    </source>
</evidence>
<dbReference type="EMBL" id="CACVKT020002616">
    <property type="protein sequence ID" value="CAC5378895.1"/>
    <property type="molecule type" value="Genomic_DNA"/>
</dbReference>
<feature type="domain" description="Major facilitator superfamily (MFS) profile" evidence="3">
    <location>
        <begin position="47"/>
        <end position="563"/>
    </location>
</feature>
<feature type="transmembrane region" description="Helical" evidence="2">
    <location>
        <begin position="177"/>
        <end position="197"/>
    </location>
</feature>
<dbReference type="InterPro" id="IPR050327">
    <property type="entry name" value="Proton-linked_MCT"/>
</dbReference>
<dbReference type="CDD" id="cd17352">
    <property type="entry name" value="MFS_MCT_SLC16"/>
    <property type="match status" value="1"/>
</dbReference>
<organism evidence="4 5">
    <name type="scientific">Mytilus coruscus</name>
    <name type="common">Sea mussel</name>
    <dbReference type="NCBI Taxonomy" id="42192"/>
    <lineage>
        <taxon>Eukaryota</taxon>
        <taxon>Metazoa</taxon>
        <taxon>Spiralia</taxon>
        <taxon>Lophotrochozoa</taxon>
        <taxon>Mollusca</taxon>
        <taxon>Bivalvia</taxon>
        <taxon>Autobranchia</taxon>
        <taxon>Pteriomorphia</taxon>
        <taxon>Mytilida</taxon>
        <taxon>Mytiloidea</taxon>
        <taxon>Mytilidae</taxon>
        <taxon>Mytilinae</taxon>
        <taxon>Mytilus</taxon>
    </lineage>
</organism>
<name>A0A6J8B4V1_MYTCO</name>
<dbReference type="Proteomes" id="UP000507470">
    <property type="component" value="Unassembled WGS sequence"/>
</dbReference>
<feature type="transmembrane region" description="Helical" evidence="2">
    <location>
        <begin position="85"/>
        <end position="109"/>
    </location>
</feature>
<dbReference type="PANTHER" id="PTHR11360">
    <property type="entry name" value="MONOCARBOXYLATE TRANSPORTER"/>
    <property type="match status" value="1"/>
</dbReference>
<dbReference type="InterPro" id="IPR020846">
    <property type="entry name" value="MFS_dom"/>
</dbReference>
<dbReference type="SUPFAM" id="SSF103473">
    <property type="entry name" value="MFS general substrate transporter"/>
    <property type="match status" value="1"/>
</dbReference>
<feature type="transmembrane region" description="Helical" evidence="2">
    <location>
        <begin position="383"/>
        <end position="406"/>
    </location>
</feature>
<feature type="transmembrane region" description="Helical" evidence="2">
    <location>
        <begin position="45"/>
        <end position="65"/>
    </location>
</feature>
<comment type="subcellular location">
    <subcellularLocation>
        <location evidence="1">Membrane</location>
        <topology evidence="1">Multi-pass membrane protein</topology>
    </subcellularLocation>
</comment>
<evidence type="ECO:0000313" key="4">
    <source>
        <dbReference type="EMBL" id="CAC5378895.1"/>
    </source>
</evidence>
<keyword evidence="2" id="KW-1133">Transmembrane helix</keyword>
<gene>
    <name evidence="4" type="ORF">MCOR_15028</name>
</gene>
<feature type="transmembrane region" description="Helical" evidence="2">
    <location>
        <begin position="138"/>
        <end position="165"/>
    </location>
</feature>
<feature type="transmembrane region" description="Helical" evidence="2">
    <location>
        <begin position="474"/>
        <end position="491"/>
    </location>
</feature>
<feature type="transmembrane region" description="Helical" evidence="2">
    <location>
        <begin position="539"/>
        <end position="561"/>
    </location>
</feature>
<dbReference type="GO" id="GO:0008028">
    <property type="term" value="F:monocarboxylic acid transmembrane transporter activity"/>
    <property type="evidence" value="ECO:0007669"/>
    <property type="project" value="TreeGrafter"/>
</dbReference>
<keyword evidence="2" id="KW-0812">Transmembrane</keyword>
<reference evidence="4 5" key="1">
    <citation type="submission" date="2020-06" db="EMBL/GenBank/DDBJ databases">
        <authorList>
            <person name="Li R."/>
            <person name="Bekaert M."/>
        </authorList>
    </citation>
    <scope>NUCLEOTIDE SEQUENCE [LARGE SCALE GENOMIC DNA]</scope>
    <source>
        <strain evidence="5">wild</strain>
    </source>
</reference>
<feature type="transmembrane region" description="Helical" evidence="2">
    <location>
        <begin position="116"/>
        <end position="132"/>
    </location>
</feature>
<evidence type="ECO:0000313" key="5">
    <source>
        <dbReference type="Proteomes" id="UP000507470"/>
    </source>
</evidence>
<dbReference type="PROSITE" id="PS50850">
    <property type="entry name" value="MFS"/>
    <property type="match status" value="1"/>
</dbReference>
<protein>
    <recommendedName>
        <fullName evidence="3">Major facilitator superfamily (MFS) profile domain-containing protein</fullName>
    </recommendedName>
</protein>
<dbReference type="Gene3D" id="1.20.1250.20">
    <property type="entry name" value="MFS general substrate transporter like domains"/>
    <property type="match status" value="2"/>
</dbReference>
<feature type="transmembrane region" description="Helical" evidence="2">
    <location>
        <begin position="203"/>
        <end position="224"/>
    </location>
</feature>
<accession>A0A6J8B4V1</accession>
<keyword evidence="5" id="KW-1185">Reference proteome</keyword>
<dbReference type="InterPro" id="IPR011701">
    <property type="entry name" value="MFS"/>
</dbReference>
<dbReference type="GO" id="GO:0016020">
    <property type="term" value="C:membrane"/>
    <property type="evidence" value="ECO:0007669"/>
    <property type="project" value="UniProtKB-SubCell"/>
</dbReference>
<dbReference type="OrthoDB" id="6499973at2759"/>
<dbReference type="PANTHER" id="PTHR11360:SF306">
    <property type="entry name" value="RE01051P"/>
    <property type="match status" value="1"/>
</dbReference>
<evidence type="ECO:0000256" key="2">
    <source>
        <dbReference type="SAM" id="Phobius"/>
    </source>
</evidence>
<dbReference type="InterPro" id="IPR036259">
    <property type="entry name" value="MFS_trans_sf"/>
</dbReference>
<keyword evidence="2" id="KW-0472">Membrane</keyword>
<proteinExistence type="predicted"/>
<dbReference type="AlphaFoldDB" id="A0A6J8B4V1"/>
<evidence type="ECO:0000256" key="1">
    <source>
        <dbReference type="ARBA" id="ARBA00004141"/>
    </source>
</evidence>